<feature type="region of interest" description="Disordered" evidence="1">
    <location>
        <begin position="492"/>
        <end position="627"/>
    </location>
</feature>
<evidence type="ECO:0000256" key="1">
    <source>
        <dbReference type="SAM" id="MobiDB-lite"/>
    </source>
</evidence>
<evidence type="ECO:0000313" key="3">
    <source>
        <dbReference type="Proteomes" id="UP000694865"/>
    </source>
</evidence>
<evidence type="ECO:0000313" key="4">
    <source>
        <dbReference type="RefSeq" id="XP_006819494.1"/>
    </source>
</evidence>
<organism evidence="3 4">
    <name type="scientific">Saccoglossus kowalevskii</name>
    <name type="common">Acorn worm</name>
    <dbReference type="NCBI Taxonomy" id="10224"/>
    <lineage>
        <taxon>Eukaryota</taxon>
        <taxon>Metazoa</taxon>
        <taxon>Hemichordata</taxon>
        <taxon>Enteropneusta</taxon>
        <taxon>Harrimaniidae</taxon>
        <taxon>Saccoglossus</taxon>
    </lineage>
</organism>
<protein>
    <submittedName>
        <fullName evidence="4">Uncharacterized protein LOC102802550</fullName>
    </submittedName>
</protein>
<proteinExistence type="predicted"/>
<gene>
    <name evidence="4" type="primary">LOC102802550</name>
</gene>
<feature type="region of interest" description="Disordered" evidence="1">
    <location>
        <begin position="248"/>
        <end position="366"/>
    </location>
</feature>
<dbReference type="PANTHER" id="PTHR16124:SF3">
    <property type="entry name" value="MIS18-BINDING PROTEIN 1"/>
    <property type="match status" value="1"/>
</dbReference>
<feature type="compositionally biased region" description="Basic and acidic residues" evidence="1">
    <location>
        <begin position="579"/>
        <end position="595"/>
    </location>
</feature>
<dbReference type="RefSeq" id="XP_006819494.1">
    <property type="nucleotide sequence ID" value="XM_006819431.1"/>
</dbReference>
<reference evidence="4" key="1">
    <citation type="submission" date="2025-08" db="UniProtKB">
        <authorList>
            <consortium name="RefSeq"/>
        </authorList>
    </citation>
    <scope>IDENTIFICATION</scope>
    <source>
        <tissue evidence="4">Testes</tissue>
    </source>
</reference>
<dbReference type="Pfam" id="PF09133">
    <property type="entry name" value="SANTA"/>
    <property type="match status" value="1"/>
</dbReference>
<dbReference type="GeneID" id="102802550"/>
<sequence length="898" mass="101181">MLAISRVLNERTCTCVCACAARDDWKQNTAITPPPRAQFGGPGVKEMKISILPNKYEDYTDVDTPPQMNKITLTDWIICSNALTQTIYIEGHRSCDSKNNYWKSSSIVKRITNNIVATQSGRHYVLVGDINQELCLLQGFSKKFVRAFCYGFPGRWQSLVKSHFNLSNRLSDNNKKCVDVKPKTPTCNSKDRVNYQECQTPTSTVLDLEKLKTSSRGRRLKPPLAFWTGQRIVSTTECEIVAIIDGNPAVSPSRSRDNSFVKSKQTANKRLHAKTRDGRSRSVNSVVKVNDFEPARKRRKTLMVSDDDDDSKDRQQRSAVTVNQTSLSDIVNPQKKYNSRSKTKKVISSKLANSECEEDDPRQKQTSKVYPNCILTATTSKDNMPSEPNQCTRQYNRGVNKSQPYKQMNASRGKSKSSLYFNSSDLSEQSASNDVVSCLFGKNMYKRKNHLQPQVLLHDCHRSDNTCYDLSDDDQNARNIANELADKRLSWKQKDETTEDESVAEKDVTRSGTNVGDEKKHVSPRYPRRNIKSKSNESCNIEPVVSKRKRGKKKTRSKTNNNDHDSHEIWKPTARNHKKIEMEDNKKELKDDGNSTKKKAQTTVTRGNITNKKAQGNVTGDNCTNKKPQTNVTGGNCTNKKPQANVTGGNYTNKKLQANVTRENIANKTVQAHVTRGNTTNKEPQANETDGNSTKNKAHSTVTSITNKKAQATVTSGNITNKKVQAVVKAPVKIAGKGTMKRRKQLREIAKQHEEYEHDSDGYFEDDTKVLNLVHEYEDDIDAPLLHQTPALRMQSRFAPVSERKTPYVTNAYTPGFNTASRDKYDRIIHRFHKKKKTGQNLKARALLNKSPNEEPLAKSAKPNICSSVDSLAPGVFQVDYKPVSDSEEEQDVYFSDA</sequence>
<feature type="compositionally biased region" description="Basic residues" evidence="1">
    <location>
        <begin position="522"/>
        <end position="532"/>
    </location>
</feature>
<feature type="compositionally biased region" description="Basic and acidic residues" evidence="1">
    <location>
        <begin position="561"/>
        <end position="570"/>
    </location>
</feature>
<dbReference type="Proteomes" id="UP000694865">
    <property type="component" value="Unplaced"/>
</dbReference>
<dbReference type="InterPro" id="IPR039110">
    <property type="entry name" value="KNL2-like"/>
</dbReference>
<feature type="compositionally biased region" description="Basic residues" evidence="1">
    <location>
        <begin position="546"/>
        <end position="557"/>
    </location>
</feature>
<dbReference type="PANTHER" id="PTHR16124">
    <property type="entry name" value="MIS18-BINDING PROTEIN 1"/>
    <property type="match status" value="1"/>
</dbReference>
<feature type="compositionally biased region" description="Polar residues" evidence="1">
    <location>
        <begin position="601"/>
        <end position="627"/>
    </location>
</feature>
<name>A0ABM0MHK3_SACKO</name>
<accession>A0ABM0MHK3</accession>
<feature type="compositionally biased region" description="Basic residues" evidence="1">
    <location>
        <begin position="337"/>
        <end position="347"/>
    </location>
</feature>
<keyword evidence="3" id="KW-1185">Reference proteome</keyword>
<dbReference type="InterPro" id="IPR015216">
    <property type="entry name" value="SANTA"/>
</dbReference>
<feature type="domain" description="SANTA" evidence="2">
    <location>
        <begin position="71"/>
        <end position="158"/>
    </location>
</feature>
<feature type="compositionally biased region" description="Polar residues" evidence="1">
    <location>
        <begin position="319"/>
        <end position="331"/>
    </location>
</feature>
<evidence type="ECO:0000259" key="2">
    <source>
        <dbReference type="Pfam" id="PF09133"/>
    </source>
</evidence>
<feature type="region of interest" description="Disordered" evidence="1">
    <location>
        <begin position="675"/>
        <end position="704"/>
    </location>
</feature>